<evidence type="ECO:0000313" key="3">
    <source>
        <dbReference type="EMBL" id="PSL46241.1"/>
    </source>
</evidence>
<dbReference type="AlphaFoldDB" id="A0A2P8HJ43"/>
<keyword evidence="3" id="KW-0378">Hydrolase</keyword>
<feature type="chain" id="PRO_5015124787" evidence="1">
    <location>
        <begin position="24"/>
        <end position="118"/>
    </location>
</feature>
<keyword evidence="4" id="KW-1185">Reference proteome</keyword>
<dbReference type="GO" id="GO:0016787">
    <property type="term" value="F:hydrolase activity"/>
    <property type="evidence" value="ECO:0007669"/>
    <property type="project" value="UniProtKB-KW"/>
</dbReference>
<dbReference type="PANTHER" id="PTHR31151:SF0">
    <property type="entry name" value="PROLINE-TRNA LIGASE (DUF1680)"/>
    <property type="match status" value="1"/>
</dbReference>
<gene>
    <name evidence="3" type="ORF">CLV51_103217</name>
</gene>
<feature type="domain" description="Non-reducing end beta-L-arabinofuranosidase-like GH127 catalytic" evidence="2">
    <location>
        <begin position="52"/>
        <end position="118"/>
    </location>
</feature>
<reference evidence="3 4" key="1">
    <citation type="submission" date="2018-03" db="EMBL/GenBank/DDBJ databases">
        <title>Genomic Encyclopedia of Archaeal and Bacterial Type Strains, Phase II (KMG-II): from individual species to whole genera.</title>
        <authorList>
            <person name="Goeker M."/>
        </authorList>
    </citation>
    <scope>NUCLEOTIDE SEQUENCE [LARGE SCALE GENOMIC DNA]</scope>
    <source>
        <strain evidence="3 4">DSM 24859</strain>
    </source>
</reference>
<dbReference type="Proteomes" id="UP000240971">
    <property type="component" value="Unassembled WGS sequence"/>
</dbReference>
<evidence type="ECO:0000313" key="4">
    <source>
        <dbReference type="Proteomes" id="UP000240971"/>
    </source>
</evidence>
<feature type="signal peptide" evidence="1">
    <location>
        <begin position="1"/>
        <end position="23"/>
    </location>
</feature>
<comment type="caution">
    <text evidence="3">The sequence shown here is derived from an EMBL/GenBank/DDBJ whole genome shotgun (WGS) entry which is preliminary data.</text>
</comment>
<proteinExistence type="predicted"/>
<accession>A0A2P8HJ43</accession>
<keyword evidence="1" id="KW-0732">Signal</keyword>
<evidence type="ECO:0000256" key="1">
    <source>
        <dbReference type="SAM" id="SignalP"/>
    </source>
</evidence>
<evidence type="ECO:0000259" key="2">
    <source>
        <dbReference type="Pfam" id="PF07944"/>
    </source>
</evidence>
<protein>
    <submittedName>
        <fullName evidence="3">Beta-L-arabinofuranosidase (Glycosyl hydrolase family 127)</fullName>
    </submittedName>
</protein>
<dbReference type="OrthoDB" id="9757939at2"/>
<dbReference type="InterPro" id="IPR012878">
    <property type="entry name" value="Beta-AFase-like_GH127_cat"/>
</dbReference>
<sequence length="118" mass="12795">MKKFIITCIAVAAGLQLYQSAEAQSYVPTWQENKIKVLPAVNIKAYPFSLTDVTLLDGPFKTAMIADACYLLEIEPNRLLSAFHSNAGLPPKGKQYGGWETGGLAGHTMGHYLSACSM</sequence>
<dbReference type="PANTHER" id="PTHR31151">
    <property type="entry name" value="PROLINE-TRNA LIGASE (DUF1680)"/>
    <property type="match status" value="1"/>
</dbReference>
<dbReference type="Pfam" id="PF07944">
    <property type="entry name" value="Beta-AFase-like_GH127_cat"/>
    <property type="match status" value="1"/>
</dbReference>
<organism evidence="3 4">
    <name type="scientific">Chitinophaga niastensis</name>
    <dbReference type="NCBI Taxonomy" id="536980"/>
    <lineage>
        <taxon>Bacteria</taxon>
        <taxon>Pseudomonadati</taxon>
        <taxon>Bacteroidota</taxon>
        <taxon>Chitinophagia</taxon>
        <taxon>Chitinophagales</taxon>
        <taxon>Chitinophagaceae</taxon>
        <taxon>Chitinophaga</taxon>
    </lineage>
</organism>
<dbReference type="EMBL" id="PYAW01000003">
    <property type="protein sequence ID" value="PSL46241.1"/>
    <property type="molecule type" value="Genomic_DNA"/>
</dbReference>
<name>A0A2P8HJ43_CHINA</name>